<sequence>GEYAFLKTIITSEIPPPKINSTVNITMDCLGHFYLCVSVPLDIVNNQDNV</sequence>
<evidence type="ECO:0000313" key="2">
    <source>
        <dbReference type="Proteomes" id="UP000789860"/>
    </source>
</evidence>
<name>A0ACA9KU97_9GLOM</name>
<proteinExistence type="predicted"/>
<organism evidence="1 2">
    <name type="scientific">Scutellospora calospora</name>
    <dbReference type="NCBI Taxonomy" id="85575"/>
    <lineage>
        <taxon>Eukaryota</taxon>
        <taxon>Fungi</taxon>
        <taxon>Fungi incertae sedis</taxon>
        <taxon>Mucoromycota</taxon>
        <taxon>Glomeromycotina</taxon>
        <taxon>Glomeromycetes</taxon>
        <taxon>Diversisporales</taxon>
        <taxon>Gigasporaceae</taxon>
        <taxon>Scutellospora</taxon>
    </lineage>
</organism>
<gene>
    <name evidence="1" type="ORF">SCALOS_LOCUS2913</name>
</gene>
<dbReference type="Proteomes" id="UP000789860">
    <property type="component" value="Unassembled WGS sequence"/>
</dbReference>
<comment type="caution">
    <text evidence="1">The sequence shown here is derived from an EMBL/GenBank/DDBJ whole genome shotgun (WGS) entry which is preliminary data.</text>
</comment>
<evidence type="ECO:0000313" key="1">
    <source>
        <dbReference type="EMBL" id="CAG8493167.1"/>
    </source>
</evidence>
<feature type="non-terminal residue" evidence="1">
    <location>
        <position position="1"/>
    </location>
</feature>
<dbReference type="EMBL" id="CAJVPM010002822">
    <property type="protein sequence ID" value="CAG8493167.1"/>
    <property type="molecule type" value="Genomic_DNA"/>
</dbReference>
<keyword evidence="2" id="KW-1185">Reference proteome</keyword>
<reference evidence="1" key="1">
    <citation type="submission" date="2021-06" db="EMBL/GenBank/DDBJ databases">
        <authorList>
            <person name="Kallberg Y."/>
            <person name="Tangrot J."/>
            <person name="Rosling A."/>
        </authorList>
    </citation>
    <scope>NUCLEOTIDE SEQUENCE</scope>
    <source>
        <strain evidence="1">AU212A</strain>
    </source>
</reference>
<protein>
    <submittedName>
        <fullName evidence="1">106_t:CDS:1</fullName>
    </submittedName>
</protein>
<accession>A0ACA9KU97</accession>